<keyword evidence="2" id="KW-0520">NAD</keyword>
<keyword evidence="2" id="KW-1003">Cell membrane</keyword>
<organism evidence="3">
    <name type="scientific">Desulfobacca acetoxidans</name>
    <dbReference type="NCBI Taxonomy" id="60893"/>
    <lineage>
        <taxon>Bacteria</taxon>
        <taxon>Pseudomonadati</taxon>
        <taxon>Thermodesulfobacteriota</taxon>
        <taxon>Desulfobaccia</taxon>
        <taxon>Desulfobaccales</taxon>
        <taxon>Desulfobaccaceae</taxon>
        <taxon>Desulfobacca</taxon>
    </lineage>
</organism>
<sequence>MTIFGIIFYVLAAIILIATVLSITRRTVMHAIIYVVISFFAMAVLFYLLGAPFLALLEVIIYAGAIMVLFIFIVMMLRVEATPFVPGQWLRQWFPAVVLSLISLFIMGILIWQGPGRDATLPLAMAAPRALGQFLLQHYWLAVEIASLLLFVALVGAYYLGHKGDSGEKS</sequence>
<keyword evidence="2" id="KW-0812">Transmembrane</keyword>
<comment type="function">
    <text evidence="2">NDH-1 shuttles electrons from NADH, via FMN and iron-sulfur (Fe-S) centers, to quinones in the respiratory chain. Couples the redox reaction to proton translocation (for every two electrons transferred, four hydrogen ions are translocated across the cytoplasmic membrane), and thus conserves the redox energy in a proton gradient.</text>
</comment>
<comment type="subcellular location">
    <subcellularLocation>
        <location evidence="2">Cell membrane</location>
        <topology evidence="2">Multi-pass membrane protein</topology>
    </subcellularLocation>
</comment>
<dbReference type="GO" id="GO:0048038">
    <property type="term" value="F:quinone binding"/>
    <property type="evidence" value="ECO:0007669"/>
    <property type="project" value="UniProtKB-UniRule"/>
</dbReference>
<dbReference type="InterPro" id="IPR042106">
    <property type="entry name" value="Nuo/plastoQ_OxRdtase_6_NuoJ"/>
</dbReference>
<feature type="transmembrane region" description="Helical" evidence="2">
    <location>
        <begin position="60"/>
        <end position="81"/>
    </location>
</feature>
<dbReference type="Gene3D" id="1.20.120.1200">
    <property type="entry name" value="NADH-ubiquinone/plastoquinone oxidoreductase chain 6, subunit NuoJ"/>
    <property type="match status" value="1"/>
</dbReference>
<dbReference type="AlphaFoldDB" id="A0A7V6A652"/>
<proteinExistence type="inferred from homology"/>
<evidence type="ECO:0000256" key="2">
    <source>
        <dbReference type="RuleBase" id="RU004429"/>
    </source>
</evidence>
<evidence type="ECO:0000313" key="3">
    <source>
        <dbReference type="EMBL" id="HHS30583.1"/>
    </source>
</evidence>
<dbReference type="Pfam" id="PF00499">
    <property type="entry name" value="Oxidored_q3"/>
    <property type="match status" value="1"/>
</dbReference>
<keyword evidence="2" id="KW-0472">Membrane</keyword>
<keyword evidence="2" id="KW-0874">Quinone</keyword>
<reference evidence="3" key="1">
    <citation type="journal article" date="2020" name="mSystems">
        <title>Genome- and Community-Level Interaction Insights into Carbon Utilization and Element Cycling Functions of Hydrothermarchaeota in Hydrothermal Sediment.</title>
        <authorList>
            <person name="Zhou Z."/>
            <person name="Liu Y."/>
            <person name="Xu W."/>
            <person name="Pan J."/>
            <person name="Luo Z.H."/>
            <person name="Li M."/>
        </authorList>
    </citation>
    <scope>NUCLEOTIDE SEQUENCE [LARGE SCALE GENOMIC DNA]</scope>
    <source>
        <strain evidence="3">SpSt-767</strain>
    </source>
</reference>
<feature type="transmembrane region" description="Helical" evidence="2">
    <location>
        <begin position="31"/>
        <end position="54"/>
    </location>
</feature>
<dbReference type="PANTHER" id="PTHR33269">
    <property type="entry name" value="NADH-UBIQUINONE OXIDOREDUCTASE CHAIN 6"/>
    <property type="match status" value="1"/>
</dbReference>
<protein>
    <recommendedName>
        <fullName evidence="2">NADH-quinone oxidoreductase subunit J</fullName>
        <ecNumber evidence="2">7.1.1.-</ecNumber>
    </recommendedName>
</protein>
<gene>
    <name evidence="3" type="ORF">ENV52_12895</name>
</gene>
<dbReference type="PANTHER" id="PTHR33269:SF17">
    <property type="entry name" value="NADH-UBIQUINONE OXIDOREDUCTASE CHAIN 6"/>
    <property type="match status" value="1"/>
</dbReference>
<evidence type="ECO:0000256" key="1">
    <source>
        <dbReference type="ARBA" id="ARBA00005698"/>
    </source>
</evidence>
<comment type="catalytic activity">
    <reaction evidence="2">
        <text>a quinone + NADH + 5 H(+)(in) = a quinol + NAD(+) + 4 H(+)(out)</text>
        <dbReference type="Rhea" id="RHEA:57888"/>
        <dbReference type="ChEBI" id="CHEBI:15378"/>
        <dbReference type="ChEBI" id="CHEBI:24646"/>
        <dbReference type="ChEBI" id="CHEBI:57540"/>
        <dbReference type="ChEBI" id="CHEBI:57945"/>
        <dbReference type="ChEBI" id="CHEBI:132124"/>
    </reaction>
</comment>
<dbReference type="EC" id="7.1.1.-" evidence="2"/>
<keyword evidence="3" id="KW-0830">Ubiquinone</keyword>
<dbReference type="GO" id="GO:0008137">
    <property type="term" value="F:NADH dehydrogenase (ubiquinone) activity"/>
    <property type="evidence" value="ECO:0007669"/>
    <property type="project" value="UniProtKB-UniRule"/>
</dbReference>
<feature type="transmembrane region" description="Helical" evidence="2">
    <location>
        <begin position="6"/>
        <end position="24"/>
    </location>
</feature>
<comment type="similarity">
    <text evidence="1 2">Belongs to the complex I subunit 6 family.</text>
</comment>
<accession>A0A7V6A652</accession>
<feature type="transmembrane region" description="Helical" evidence="2">
    <location>
        <begin position="93"/>
        <end position="112"/>
    </location>
</feature>
<name>A0A7V6A652_9BACT</name>
<feature type="transmembrane region" description="Helical" evidence="2">
    <location>
        <begin position="139"/>
        <end position="160"/>
    </location>
</feature>
<dbReference type="InterPro" id="IPR001457">
    <property type="entry name" value="NADH_UbQ/plastoQ_OxRdtase_su6"/>
</dbReference>
<dbReference type="GO" id="GO:0005886">
    <property type="term" value="C:plasma membrane"/>
    <property type="evidence" value="ECO:0007669"/>
    <property type="project" value="UniProtKB-SubCell"/>
</dbReference>
<dbReference type="EMBL" id="DTGR01000201">
    <property type="protein sequence ID" value="HHS30583.1"/>
    <property type="molecule type" value="Genomic_DNA"/>
</dbReference>
<comment type="caution">
    <text evidence="3">The sequence shown here is derived from an EMBL/GenBank/DDBJ whole genome shotgun (WGS) entry which is preliminary data.</text>
</comment>
<keyword evidence="2" id="KW-1133">Transmembrane helix</keyword>